<evidence type="ECO:0000256" key="3">
    <source>
        <dbReference type="SAM" id="Phobius"/>
    </source>
</evidence>
<dbReference type="CDD" id="cd06174">
    <property type="entry name" value="MFS"/>
    <property type="match status" value="1"/>
</dbReference>
<keyword evidence="3" id="KW-1133">Transmembrane helix</keyword>
<feature type="transmembrane region" description="Helical" evidence="3">
    <location>
        <begin position="12"/>
        <end position="31"/>
    </location>
</feature>
<accession>A0A432ME05</accession>
<feature type="transmembrane region" description="Helical" evidence="3">
    <location>
        <begin position="354"/>
        <end position="371"/>
    </location>
</feature>
<evidence type="ECO:0000256" key="2">
    <source>
        <dbReference type="SAM" id="MobiDB-lite"/>
    </source>
</evidence>
<keyword evidence="5" id="KW-1185">Reference proteome</keyword>
<reference evidence="4 5" key="1">
    <citation type="submission" date="2018-12" db="EMBL/GenBank/DDBJ databases">
        <authorList>
            <person name="Toschakov S.V."/>
        </authorList>
    </citation>
    <scope>NUCLEOTIDE SEQUENCE [LARGE SCALE GENOMIC DNA]</scope>
    <source>
        <strain evidence="4 5">GM2012</strain>
    </source>
</reference>
<sequence>MSTTGRLLARFSPYALAFFASLGIMTLELVASRLVARHVGASLHVWTSVIGVVLGGICLGNFLGGRLADHTHARRAVGPLFAMGAALTLASLWVNARVGGTPGLGAMPWSLRTLLVVSLDFLVPATVLGLIGPVVAKVAVDQAEKTGSAIGDVSFWGAVGSIAGTFLAGFVLIYEAPTSVIVTVVAAALLIPAAAMIDWRPGRVLALLASAALGVGVTTVVDRGLADLEGWIGSIVPNAVVLAGHGLTLAVGLAGAARLRAAWRPLAGPAGPDDPNESMPPGKPASLADLAFLAFLISLAFMSLEMVAGRMTTRHLGSSIFGWTSIIGVMLGGLSLGNLIGGKVADAVRSERQASWLFLVASLMLLLILFLETPPAFLGEEYAGISLLSYAPTMTPLPWSLRVLSAVAIVFFLPSVSMGTVSPVVTKLAVDRLRRADRTGTAIGSVSAWGMVGSIVGTFLAGFVLIDVLGTKGLILVLSTTMALAATALGGIGHAAWAGVPLGLCFIAFAPLPVLERQGVAWGVRNVSPDPEAETGVTYLDESNYYYIKVESQPIRLDAPDSADPETGEPVASSEAIKRTLVLDNLIHGYFVLDHPERIEYDYEYIYAQVTRRVAEAKAKRLGIADPADVPLRALFLGGGSYTFPRYLQHTYKKAECDVAEIDPAVTEANHVALGLPRDTTIRTHWGDARQFVERSQGAEPYDLIFGDAFNDFSVPWHLTTREFNDRIAGLLDEHGAYMINIIDVYRDDRVAAGQAIEEEQIRAVAAIFREQGNDEDESDALARGLRTAWKGAELGIRLDSISRAVAEAVRGVDSRNRGAIGPKVREAIAGVDPLLEGDADQMAEVARETMTLAQAGRRQAAATEAIAEVLERKKFEAAAEILHAGGLGPEADEVAEAIAEVWYGGTQVIIDLLEAAAPRADDIDGMADRIDRAFVAIETDLKETPALLAHRLVRPDDPTAGEGDPGPPPPLRTEEQIARVLRDVGLREGVEDYAAAVALAFEERSIQGDLDELARRSSEEAVALGSDPGRLAEAVRRGVAEARGLGAFLGAWTRTASLTFPNLEIFGTDEPGNGFRETFVVVASKAPIDVAELGRRPGDPTFEQSGEPFQPDPYGPEHREALLIRSRGIVLTDDYAPVENLLAPVAATRATD</sequence>
<dbReference type="SUPFAM" id="SSF103473">
    <property type="entry name" value="MFS general substrate transporter"/>
    <property type="match status" value="2"/>
</dbReference>
<dbReference type="Gene3D" id="1.20.1250.20">
    <property type="entry name" value="MFS general substrate transporter like domains"/>
    <property type="match status" value="2"/>
</dbReference>
<dbReference type="InterPro" id="IPR029063">
    <property type="entry name" value="SAM-dependent_MTases_sf"/>
</dbReference>
<feature type="transmembrane region" description="Helical" evidence="3">
    <location>
        <begin position="472"/>
        <end position="489"/>
    </location>
</feature>
<dbReference type="Proteomes" id="UP000280296">
    <property type="component" value="Unassembled WGS sequence"/>
</dbReference>
<feature type="transmembrane region" description="Helical" evidence="3">
    <location>
        <begin position="320"/>
        <end position="342"/>
    </location>
</feature>
<keyword evidence="3" id="KW-0472">Membrane</keyword>
<feature type="transmembrane region" description="Helical" evidence="3">
    <location>
        <begin position="114"/>
        <end position="135"/>
    </location>
</feature>
<feature type="transmembrane region" description="Helical" evidence="3">
    <location>
        <begin position="403"/>
        <end position="425"/>
    </location>
</feature>
<name>A0A432ME05_9BACT</name>
<dbReference type="OrthoDB" id="9761985at2"/>
<evidence type="ECO:0000256" key="1">
    <source>
        <dbReference type="ARBA" id="ARBA00023115"/>
    </source>
</evidence>
<evidence type="ECO:0000313" key="5">
    <source>
        <dbReference type="Proteomes" id="UP000280296"/>
    </source>
</evidence>
<feature type="region of interest" description="Disordered" evidence="2">
    <location>
        <begin position="1095"/>
        <end position="1117"/>
    </location>
</feature>
<feature type="transmembrane region" description="Helical" evidence="3">
    <location>
        <begin position="496"/>
        <end position="515"/>
    </location>
</feature>
<feature type="region of interest" description="Disordered" evidence="2">
    <location>
        <begin position="952"/>
        <end position="974"/>
    </location>
</feature>
<evidence type="ECO:0008006" key="6">
    <source>
        <dbReference type="Google" id="ProtNLM"/>
    </source>
</evidence>
<feature type="transmembrane region" description="Helical" evidence="3">
    <location>
        <begin position="231"/>
        <end position="254"/>
    </location>
</feature>
<keyword evidence="3" id="KW-0812">Transmembrane</keyword>
<dbReference type="GO" id="GO:0010487">
    <property type="term" value="F:thermospermine synthase activity"/>
    <property type="evidence" value="ECO:0007669"/>
    <property type="project" value="TreeGrafter"/>
</dbReference>
<feature type="transmembrane region" description="Helical" evidence="3">
    <location>
        <begin position="180"/>
        <end position="197"/>
    </location>
</feature>
<dbReference type="NCBIfam" id="NF037959">
    <property type="entry name" value="MFS_SpdSyn"/>
    <property type="match status" value="2"/>
</dbReference>
<gene>
    <name evidence="4" type="ORF">TsocGM_22240</name>
</gene>
<feature type="transmembrane region" description="Helical" evidence="3">
    <location>
        <begin position="204"/>
        <end position="225"/>
    </location>
</feature>
<dbReference type="GO" id="GO:0006596">
    <property type="term" value="P:polyamine biosynthetic process"/>
    <property type="evidence" value="ECO:0007669"/>
    <property type="project" value="UniProtKB-KW"/>
</dbReference>
<dbReference type="Gene3D" id="3.40.50.150">
    <property type="entry name" value="Vaccinia Virus protein VP39"/>
    <property type="match status" value="1"/>
</dbReference>
<feature type="transmembrane region" description="Helical" evidence="3">
    <location>
        <begin position="155"/>
        <end position="174"/>
    </location>
</feature>
<dbReference type="RefSeq" id="WP_126727659.1">
    <property type="nucleotide sequence ID" value="NZ_RYZH01000061.1"/>
</dbReference>
<feature type="transmembrane region" description="Helical" evidence="3">
    <location>
        <begin position="76"/>
        <end position="94"/>
    </location>
</feature>
<dbReference type="SUPFAM" id="SSF53335">
    <property type="entry name" value="S-adenosyl-L-methionine-dependent methyltransferases"/>
    <property type="match status" value="1"/>
</dbReference>
<keyword evidence="1" id="KW-0620">Polyamine biosynthesis</keyword>
<feature type="transmembrane region" description="Helical" evidence="3">
    <location>
        <begin position="446"/>
        <end position="466"/>
    </location>
</feature>
<proteinExistence type="predicted"/>
<comment type="caution">
    <text evidence="4">The sequence shown here is derived from an EMBL/GenBank/DDBJ whole genome shotgun (WGS) entry which is preliminary data.</text>
</comment>
<dbReference type="AlphaFoldDB" id="A0A432ME05"/>
<dbReference type="PANTHER" id="PTHR43317:SF1">
    <property type="entry name" value="THERMOSPERMINE SYNTHASE ACAULIS5"/>
    <property type="match status" value="1"/>
</dbReference>
<dbReference type="InterPro" id="IPR036259">
    <property type="entry name" value="MFS_trans_sf"/>
</dbReference>
<organism evidence="4 5">
    <name type="scientific">Tautonia sociabilis</name>
    <dbReference type="NCBI Taxonomy" id="2080755"/>
    <lineage>
        <taxon>Bacteria</taxon>
        <taxon>Pseudomonadati</taxon>
        <taxon>Planctomycetota</taxon>
        <taxon>Planctomycetia</taxon>
        <taxon>Isosphaerales</taxon>
        <taxon>Isosphaeraceae</taxon>
        <taxon>Tautonia</taxon>
    </lineage>
</organism>
<feature type="transmembrane region" description="Helical" evidence="3">
    <location>
        <begin position="43"/>
        <end position="64"/>
    </location>
</feature>
<dbReference type="PANTHER" id="PTHR43317">
    <property type="entry name" value="THERMOSPERMINE SYNTHASE ACAULIS5"/>
    <property type="match status" value="1"/>
</dbReference>
<reference evidence="4 5" key="2">
    <citation type="submission" date="2019-01" db="EMBL/GenBank/DDBJ databases">
        <title>Tautonia sociabilis, a novel thermotolerant planctomycete of Isosphaeraceae family, isolated from a 4000 m deep subterranean habitat.</title>
        <authorList>
            <person name="Kovaleva O.L."/>
            <person name="Elcheninov A.G."/>
            <person name="Van Heerden E."/>
            <person name="Toshchakov S.V."/>
            <person name="Novikov A."/>
            <person name="Bonch-Osmolovskaya E.A."/>
            <person name="Kublanov I.V."/>
        </authorList>
    </citation>
    <scope>NUCLEOTIDE SEQUENCE [LARGE SCALE GENOMIC DNA]</scope>
    <source>
        <strain evidence="4 5">GM2012</strain>
    </source>
</reference>
<evidence type="ECO:0000313" key="4">
    <source>
        <dbReference type="EMBL" id="RUL83375.1"/>
    </source>
</evidence>
<feature type="transmembrane region" description="Helical" evidence="3">
    <location>
        <begin position="287"/>
        <end position="308"/>
    </location>
</feature>
<protein>
    <recommendedName>
        <fullName evidence="6">Spermidine synthase</fullName>
    </recommendedName>
</protein>
<dbReference type="EMBL" id="RYZH01000061">
    <property type="protein sequence ID" value="RUL83375.1"/>
    <property type="molecule type" value="Genomic_DNA"/>
</dbReference>